<feature type="domain" description="Ig-like" evidence="3">
    <location>
        <begin position="582"/>
        <end position="661"/>
    </location>
</feature>
<name>A0ABY6L4H2_9ARAC</name>
<feature type="region of interest" description="Disordered" evidence="2">
    <location>
        <begin position="1"/>
        <end position="51"/>
    </location>
</feature>
<dbReference type="PANTHER" id="PTHR10075:SF101">
    <property type="entry name" value="ZWEI IG DOMAIN PROTEIN ZIG-3"/>
    <property type="match status" value="1"/>
</dbReference>
<dbReference type="Pfam" id="PF00047">
    <property type="entry name" value="ig"/>
    <property type="match status" value="4"/>
</dbReference>
<organism evidence="4 5">
    <name type="scientific">Cordylochernes scorpioides</name>
    <dbReference type="NCBI Taxonomy" id="51811"/>
    <lineage>
        <taxon>Eukaryota</taxon>
        <taxon>Metazoa</taxon>
        <taxon>Ecdysozoa</taxon>
        <taxon>Arthropoda</taxon>
        <taxon>Chelicerata</taxon>
        <taxon>Arachnida</taxon>
        <taxon>Pseudoscorpiones</taxon>
        <taxon>Cheliferoidea</taxon>
        <taxon>Chernetidae</taxon>
        <taxon>Cordylochernes</taxon>
    </lineage>
</organism>
<proteinExistence type="predicted"/>
<feature type="domain" description="Ig-like" evidence="3">
    <location>
        <begin position="688"/>
        <end position="786"/>
    </location>
</feature>
<feature type="domain" description="Ig-like" evidence="3">
    <location>
        <begin position="795"/>
        <end position="880"/>
    </location>
</feature>
<accession>A0ABY6L4H2</accession>
<dbReference type="SUPFAM" id="SSF48726">
    <property type="entry name" value="Immunoglobulin"/>
    <property type="match status" value="10"/>
</dbReference>
<dbReference type="InterPro" id="IPR007110">
    <property type="entry name" value="Ig-like_dom"/>
</dbReference>
<feature type="domain" description="Ig-like" evidence="3">
    <location>
        <begin position="926"/>
        <end position="1010"/>
    </location>
</feature>
<feature type="region of interest" description="Disordered" evidence="2">
    <location>
        <begin position="504"/>
        <end position="540"/>
    </location>
</feature>
<evidence type="ECO:0000256" key="2">
    <source>
        <dbReference type="SAM" id="MobiDB-lite"/>
    </source>
</evidence>
<evidence type="ECO:0000313" key="5">
    <source>
        <dbReference type="Proteomes" id="UP001235939"/>
    </source>
</evidence>
<dbReference type="EMBL" id="CP092874">
    <property type="protein sequence ID" value="UYV75077.1"/>
    <property type="molecule type" value="Genomic_DNA"/>
</dbReference>
<dbReference type="InterPro" id="IPR013783">
    <property type="entry name" value="Ig-like_fold"/>
</dbReference>
<dbReference type="PANTHER" id="PTHR10075">
    <property type="entry name" value="BASIGIN RELATED"/>
    <property type="match status" value="1"/>
</dbReference>
<gene>
    <name evidence="4" type="ORF">LAZ67_12002370</name>
</gene>
<protein>
    <submittedName>
        <fullName evidence="4">Dscam</fullName>
    </submittedName>
</protein>
<dbReference type="Pfam" id="PF07679">
    <property type="entry name" value="I-set"/>
    <property type="match status" value="3"/>
</dbReference>
<evidence type="ECO:0000256" key="1">
    <source>
        <dbReference type="ARBA" id="ARBA00023319"/>
    </source>
</evidence>
<sequence length="1111" mass="121159">MFPDGNLSGAVPARWDQRPPPQVQATEGTSVSLPCKGAGKPPPQSFWTGPRVTNGSSLVFPRVSRGDQGIYRCKVTNNVGPELEVSTFLAVHGYLKIQPFSFSNSAVIGDKISTTCSPTSDNERLTFTWLKNGKEITSGKVKVNTFEGVSTIVFNPLEEEDEGNYTCRVTSTTSGSDSFTAPLHVLGYLKIQPFSFSNSAVIGDKISTTCSPTSDNDRLTFTWLKNGKEITSGKVKVNTFEGVSMIVFNPLEEEDEGNYTCRVTSTTSGSDSFTAPLHVLGEFNENVYELERNVRMVSLVYGVPGGIRIQPFFFSNSAVVGDKLSTTCSPTSDNERVTFTWLKDGREISGKVKVNTFDGVSTVIFNPLTEEDEGNYTCRVTSPTLGSDSFTAPLHVLAMIQVQPFIFPRTAIVGQKTTAVCSTTSSGTERLSFTWLKEGRELDSRVKVNTMDGISNIIFTELTEEDEGNYTCRVTSPRSGSDSYTAPLHVLGRSPDLQSTLITNPALSPRQMGAEAPRPAPGHGRDQRRSQLPGLGPTCPHVSVERAAGGERVIGGVPQGVAVRPGGVQVSSVQQRLIQVQPFIFPKTAIVGQKISALCSTTSSDNERLSFTWIKDGRELGSRVKVNTMDGISTIVFAELTEEDEGNYTCRVTSPRSNFLSILIMFNRLNTCIVILLALSRLTIVRQPSLFVYLGLLQVQPFVFPKSAIVGQKITALCSITSSDNEKITFSWMKDGRTLDSKMNIFTRDGVSTLTLNNLSEEDEGNYTCKVTSPLSGSDSFTASLHVLGMLQVQPFSFPKSAIVGQKMSVLCTTTSTSNERVSFAWLKDGRDLSSHIKINTIEGISTITFSPLSEEDEGNYTCKATSPASGSDSFTAPLHVLGRPKDIVDTKWRLALFSLCRLLFFSQPLRWSMLIICLGNLKIQPFYFPTSAMVGLKVTATCSPYTASGKINFYWQKDGRDLHERIKVNTIEGVSMIVFDPLTEEDEGNYTCRGSSPSAGSDSFTAPLHVLGKCISKLPLRKHGIPDSLSVPARWEYRPPAQHQAMEGASVSLQCKGTGRPLPISLWTGPRVTNGSSLVFPRVSRGDQGIYRCKVTNNVGPELEASTFLA</sequence>
<dbReference type="CDD" id="cd00096">
    <property type="entry name" value="Ig"/>
    <property type="match status" value="1"/>
</dbReference>
<feature type="domain" description="Ig-like" evidence="3">
    <location>
        <begin position="81"/>
        <end position="180"/>
    </location>
</feature>
<dbReference type="InterPro" id="IPR013151">
    <property type="entry name" value="Immunoglobulin_dom"/>
</dbReference>
<keyword evidence="1" id="KW-0393">Immunoglobulin domain</keyword>
<dbReference type="Pfam" id="PF13927">
    <property type="entry name" value="Ig_3"/>
    <property type="match status" value="2"/>
</dbReference>
<dbReference type="InterPro" id="IPR013098">
    <property type="entry name" value="Ig_I-set"/>
</dbReference>
<feature type="compositionally biased region" description="Polar residues" evidence="2">
    <location>
        <begin position="23"/>
        <end position="32"/>
    </location>
</feature>
<feature type="domain" description="Ig-like" evidence="3">
    <location>
        <begin position="12"/>
        <end position="78"/>
    </location>
</feature>
<feature type="domain" description="Ig-like" evidence="3">
    <location>
        <begin position="311"/>
        <end position="395"/>
    </location>
</feature>
<keyword evidence="5" id="KW-1185">Reference proteome</keyword>
<feature type="domain" description="Ig-like" evidence="3">
    <location>
        <begin position="1027"/>
        <end position="1111"/>
    </location>
</feature>
<dbReference type="PROSITE" id="PS50835">
    <property type="entry name" value="IG_LIKE"/>
    <property type="match status" value="10"/>
</dbReference>
<dbReference type="SMART" id="SM00409">
    <property type="entry name" value="IG"/>
    <property type="match status" value="10"/>
</dbReference>
<dbReference type="InterPro" id="IPR003598">
    <property type="entry name" value="Ig_sub2"/>
</dbReference>
<dbReference type="InterPro" id="IPR003599">
    <property type="entry name" value="Ig_sub"/>
</dbReference>
<dbReference type="InterPro" id="IPR036179">
    <property type="entry name" value="Ig-like_dom_sf"/>
</dbReference>
<feature type="domain" description="Ig-like" evidence="3">
    <location>
        <begin position="404"/>
        <end position="489"/>
    </location>
</feature>
<evidence type="ECO:0000259" key="3">
    <source>
        <dbReference type="PROSITE" id="PS50835"/>
    </source>
</evidence>
<dbReference type="SMART" id="SM00408">
    <property type="entry name" value="IGc2"/>
    <property type="match status" value="10"/>
</dbReference>
<evidence type="ECO:0000313" key="4">
    <source>
        <dbReference type="EMBL" id="UYV75077.1"/>
    </source>
</evidence>
<reference evidence="4 5" key="1">
    <citation type="submission" date="2022-01" db="EMBL/GenBank/DDBJ databases">
        <title>A chromosomal length assembly of Cordylochernes scorpioides.</title>
        <authorList>
            <person name="Zeh D."/>
            <person name="Zeh J."/>
        </authorList>
    </citation>
    <scope>NUCLEOTIDE SEQUENCE [LARGE SCALE GENOMIC DNA]</scope>
    <source>
        <strain evidence="4">IN4F17</strain>
        <tissue evidence="4">Whole Body</tissue>
    </source>
</reference>
<feature type="non-terminal residue" evidence="4">
    <location>
        <position position="1"/>
    </location>
</feature>
<dbReference type="Proteomes" id="UP001235939">
    <property type="component" value="Chromosome 12"/>
</dbReference>
<feature type="domain" description="Ig-like" evidence="3">
    <location>
        <begin position="193"/>
        <end position="274"/>
    </location>
</feature>
<dbReference type="Gene3D" id="2.60.40.10">
    <property type="entry name" value="Immunoglobulins"/>
    <property type="match status" value="10"/>
</dbReference>